<dbReference type="Proteomes" id="UP000429229">
    <property type="component" value="Unassembled WGS sequence"/>
</dbReference>
<keyword evidence="2" id="KW-0442">Lipid degradation</keyword>
<dbReference type="InterPro" id="IPR024282">
    <property type="entry name" value="DUF3376"/>
</dbReference>
<feature type="domain" description="PNPLA" evidence="3">
    <location>
        <begin position="10"/>
        <end position="332"/>
    </location>
</feature>
<evidence type="ECO:0000256" key="1">
    <source>
        <dbReference type="ARBA" id="ARBA00023098"/>
    </source>
</evidence>
<feature type="active site" description="Nucleophile" evidence="2">
    <location>
        <position position="83"/>
    </location>
</feature>
<dbReference type="NCBIfam" id="TIGR03607">
    <property type="entry name" value="patatin-like protein"/>
    <property type="match status" value="1"/>
</dbReference>
<reference evidence="4 5" key="1">
    <citation type="submission" date="2019-12" db="EMBL/GenBank/DDBJ databases">
        <title>Genomic-based taxomic classification of the family Erythrobacteraceae.</title>
        <authorList>
            <person name="Xu L."/>
        </authorList>
    </citation>
    <scope>NUCLEOTIDE SEQUENCE [LARGE SCALE GENOMIC DNA]</scope>
    <source>
        <strain evidence="4 5">LMG 29519</strain>
    </source>
</reference>
<proteinExistence type="predicted"/>
<keyword evidence="2" id="KW-0378">Hydrolase</keyword>
<dbReference type="EMBL" id="WTYR01000001">
    <property type="protein sequence ID" value="MXP09467.1"/>
    <property type="molecule type" value="Genomic_DNA"/>
</dbReference>
<dbReference type="Pfam" id="PF01734">
    <property type="entry name" value="Patatin"/>
    <property type="match status" value="1"/>
</dbReference>
<dbReference type="InterPro" id="IPR002641">
    <property type="entry name" value="PNPLA_dom"/>
</dbReference>
<dbReference type="RefSeq" id="WP_160616158.1">
    <property type="nucleotide sequence ID" value="NZ_WTYR01000001.1"/>
</dbReference>
<gene>
    <name evidence="4" type="ORF">GRI68_04680</name>
</gene>
<feature type="short sequence motif" description="GXSXG" evidence="2">
    <location>
        <begin position="81"/>
        <end position="85"/>
    </location>
</feature>
<sequence length="770" mass="86332">MRQKELRIALVCYGGISLAVYMHGVTKEVWHVARASCDFHRDPGEKAQELSATARVYRRFLETIEDRSGIRLRVLNDIIAGSSAGGINGLFLAEALHNGGSLEPLTEMWLAEADTDRLLDPDAQLWTRYAKSLASPLILALLNRPGNAINESVAPETRNEVRNKLSRLIRSRWFEPPFSGIHFSRLIDNALVAMKDKACGPRLLPPNHPLDAIVTATDFKGHLETLRLHSPSQVAESEHRLTMGFRAFGGEQLAARPELVLAARATASFPGAFPAFQLAELDKLVAEREIDWPRRDRYLRKLLPAHARAGNLDRVALIDGSVLNNAPFEQVISLLSERPAQREVDRRIVYIDPRPDRVGRALREDDRPPGFFPVIFGSLSTIPREQPVRDSLDQLAAHSREVERLRDTVEALRPDVTATVEKLFGRTLFLDSPTVARLTAWRGKAQTAAAKQAGYAFHGYGEAKFNGIVTTLAATIREGAPELGLETGEIDARLHRYLRDERGLQISGAKGAASAEAIEFFRTHDLPFRIRRLRLLARRLTRDWEGEESIPENEREIARSAVYDALSMYLDREPASSLGEGFAEIAEAFEADPGVVLEAIGERRGLKETDLAVDQLLANTMSQLSSALKRRMLLSYLGFPFFDTVTLPLLRGEGLTEFDPVKVDRISPDDALSIRDGGTSETLRGTEFYNFGAFFSRTYRENDYLWGRLHGAERMIDIINSTLDERLDTETIRDFKRALFNAVLDEEQPRLKADRDLVDRIRAEVEARMG</sequence>
<accession>A0A6I4U5E1</accession>
<evidence type="ECO:0000259" key="3">
    <source>
        <dbReference type="PROSITE" id="PS51635"/>
    </source>
</evidence>
<feature type="active site" description="Proton acceptor" evidence="2">
    <location>
        <position position="319"/>
    </location>
</feature>
<evidence type="ECO:0000313" key="5">
    <source>
        <dbReference type="Proteomes" id="UP000429229"/>
    </source>
</evidence>
<evidence type="ECO:0000313" key="4">
    <source>
        <dbReference type="EMBL" id="MXP09467.1"/>
    </source>
</evidence>
<evidence type="ECO:0000256" key="2">
    <source>
        <dbReference type="PROSITE-ProRule" id="PRU01161"/>
    </source>
</evidence>
<comment type="caution">
    <text evidence="2">Lacks conserved residue(s) required for the propagation of feature annotation.</text>
</comment>
<keyword evidence="1 2" id="KW-0443">Lipid metabolism</keyword>
<dbReference type="GO" id="GO:0016787">
    <property type="term" value="F:hydrolase activity"/>
    <property type="evidence" value="ECO:0007669"/>
    <property type="project" value="UniProtKB-UniRule"/>
</dbReference>
<organism evidence="4 5">
    <name type="scientific">Alteriqipengyuania halimionae</name>
    <dbReference type="NCBI Taxonomy" id="1926630"/>
    <lineage>
        <taxon>Bacteria</taxon>
        <taxon>Pseudomonadati</taxon>
        <taxon>Pseudomonadota</taxon>
        <taxon>Alphaproteobacteria</taxon>
        <taxon>Sphingomonadales</taxon>
        <taxon>Erythrobacteraceae</taxon>
        <taxon>Alteriqipengyuania</taxon>
    </lineage>
</organism>
<name>A0A6I4U5E1_9SPHN</name>
<dbReference type="OrthoDB" id="8728704at2"/>
<keyword evidence="5" id="KW-1185">Reference proteome</keyword>
<dbReference type="InterPro" id="IPR016035">
    <property type="entry name" value="Acyl_Trfase/lysoPLipase"/>
</dbReference>
<dbReference type="Pfam" id="PF11856">
    <property type="entry name" value="DUF3376"/>
    <property type="match status" value="1"/>
</dbReference>
<dbReference type="SUPFAM" id="SSF52151">
    <property type="entry name" value="FabD/lysophospholipase-like"/>
    <property type="match status" value="1"/>
</dbReference>
<dbReference type="Gene3D" id="3.40.1090.10">
    <property type="entry name" value="Cytosolic phospholipase A2 catalytic domain"/>
    <property type="match status" value="1"/>
</dbReference>
<dbReference type="PROSITE" id="PS51635">
    <property type="entry name" value="PNPLA"/>
    <property type="match status" value="1"/>
</dbReference>
<comment type="caution">
    <text evidence="4">The sequence shown here is derived from an EMBL/GenBank/DDBJ whole genome shotgun (WGS) entry which is preliminary data.</text>
</comment>
<dbReference type="InterPro" id="IPR019894">
    <property type="entry name" value="Patatin-related_protein"/>
</dbReference>
<protein>
    <submittedName>
        <fullName evidence="4">Patatin-like protein</fullName>
    </submittedName>
</protein>
<dbReference type="AlphaFoldDB" id="A0A6I4U5E1"/>
<dbReference type="GO" id="GO:0016042">
    <property type="term" value="P:lipid catabolic process"/>
    <property type="evidence" value="ECO:0007669"/>
    <property type="project" value="UniProtKB-UniRule"/>
</dbReference>